<sequence>MFTTYLRTWWFWCFPLSRRVFSLTRQTQSVFPETKMLRICVVNQHCQTMLELSRSNFDESSAELNHRVKMLYPGRRDERGKLKQEITSSSKETWNR</sequence>
<comment type="caution">
    <text evidence="2">The sequence shown here is derived from an EMBL/GenBank/DDBJ whole genome shotgun (WGS) entry which is preliminary data.</text>
</comment>
<name>A0ABR1ML16_9PEZI</name>
<protein>
    <submittedName>
        <fullName evidence="2">Uncharacterized protein</fullName>
    </submittedName>
</protein>
<feature type="chain" id="PRO_5047048762" evidence="1">
    <location>
        <begin position="23"/>
        <end position="96"/>
    </location>
</feature>
<keyword evidence="1" id="KW-0732">Signal</keyword>
<feature type="signal peptide" evidence="1">
    <location>
        <begin position="1"/>
        <end position="22"/>
    </location>
</feature>
<keyword evidence="3" id="KW-1185">Reference proteome</keyword>
<gene>
    <name evidence="2" type="ORF">IWX46DRAFT_594481</name>
</gene>
<evidence type="ECO:0000256" key="1">
    <source>
        <dbReference type="SAM" id="SignalP"/>
    </source>
</evidence>
<proteinExistence type="predicted"/>
<accession>A0ABR1ML16</accession>
<dbReference type="EMBL" id="JBBPDW010000007">
    <property type="protein sequence ID" value="KAK7550915.1"/>
    <property type="molecule type" value="Genomic_DNA"/>
</dbReference>
<organism evidence="2 3">
    <name type="scientific">Phyllosticta citricarpa</name>
    <dbReference type="NCBI Taxonomy" id="55181"/>
    <lineage>
        <taxon>Eukaryota</taxon>
        <taxon>Fungi</taxon>
        <taxon>Dikarya</taxon>
        <taxon>Ascomycota</taxon>
        <taxon>Pezizomycotina</taxon>
        <taxon>Dothideomycetes</taxon>
        <taxon>Dothideomycetes incertae sedis</taxon>
        <taxon>Botryosphaeriales</taxon>
        <taxon>Phyllostictaceae</taxon>
        <taxon>Phyllosticta</taxon>
    </lineage>
</organism>
<evidence type="ECO:0000313" key="3">
    <source>
        <dbReference type="Proteomes" id="UP001365128"/>
    </source>
</evidence>
<reference evidence="2 3" key="1">
    <citation type="submission" date="2024-04" db="EMBL/GenBank/DDBJ databases">
        <title>Phyllosticta paracitricarpa is synonymous to the EU quarantine fungus P. citricarpa based on phylogenomic analyses.</title>
        <authorList>
            <consortium name="Lawrence Berkeley National Laboratory"/>
            <person name="Van Ingen-Buijs V.A."/>
            <person name="Van Westerhoven A.C."/>
            <person name="Haridas S."/>
            <person name="Skiadas P."/>
            <person name="Martin F."/>
            <person name="Groenewald J.Z."/>
            <person name="Crous P.W."/>
            <person name="Seidl M.F."/>
        </authorList>
    </citation>
    <scope>NUCLEOTIDE SEQUENCE [LARGE SCALE GENOMIC DNA]</scope>
    <source>
        <strain evidence="2 3">CBS 122670</strain>
    </source>
</reference>
<dbReference type="Proteomes" id="UP001365128">
    <property type="component" value="Unassembled WGS sequence"/>
</dbReference>
<evidence type="ECO:0000313" key="2">
    <source>
        <dbReference type="EMBL" id="KAK7550915.1"/>
    </source>
</evidence>